<dbReference type="GO" id="GO:0005524">
    <property type="term" value="F:ATP binding"/>
    <property type="evidence" value="ECO:0007669"/>
    <property type="project" value="InterPro"/>
</dbReference>
<accession>A0A0C9XHV3</accession>
<dbReference type="InterPro" id="IPR011009">
    <property type="entry name" value="Kinase-like_dom_sf"/>
</dbReference>
<sequence>MKRKSTEEVGSVAGRRVCPSPPLELFHPVSGHFLDDINGTDLIADGMIRKIAKYMKAASAIYTSKAKRRHELTMVLCEILGVDTQTTVDGDEMNTDGVLERILEVGYLIILHEETTIFGRSGFDQATHAGLSMAHSWAQKKSTRLRNATNCPTFIVAISGPWIAILGTVFTDGLIVQHLTDYVWAGLDSTLNESRILRIARTFYALNNGLANLRSYYATVQMQSWISETRYFPSITTYPNGNECIHFKYLAFLEDGPDCMTLRARTLTVPPRDVVVKFVDRYGGRAHRLLVDNGLAPDLLYCGSPHLQDKDPSYNSISMVIMELVRGETLDKSEMSGKAAEVVRSEVERALKLLHGHGLVFGDLRAPNVMITTTGNEVKLIDFDWAGEEGRAKYPCLISPRILWPMGVAPLANLEINHDLQMLEQMFLAPVPFVFEDSASTF</sequence>
<name>A0A0C9XHV3_9AGAR</name>
<evidence type="ECO:0000259" key="1">
    <source>
        <dbReference type="PROSITE" id="PS50011"/>
    </source>
</evidence>
<dbReference type="SUPFAM" id="SSF56112">
    <property type="entry name" value="Protein kinase-like (PK-like)"/>
    <property type="match status" value="1"/>
</dbReference>
<keyword evidence="3" id="KW-1185">Reference proteome</keyword>
<dbReference type="GO" id="GO:0004672">
    <property type="term" value="F:protein kinase activity"/>
    <property type="evidence" value="ECO:0007669"/>
    <property type="project" value="InterPro"/>
</dbReference>
<dbReference type="Proteomes" id="UP000054477">
    <property type="component" value="Unassembled WGS sequence"/>
</dbReference>
<dbReference type="AlphaFoldDB" id="A0A0C9XHV3"/>
<dbReference type="OrthoDB" id="4062651at2759"/>
<dbReference type="Pfam" id="PF00069">
    <property type="entry name" value="Pkinase"/>
    <property type="match status" value="1"/>
</dbReference>
<gene>
    <name evidence="2" type="ORF">K443DRAFT_130854</name>
</gene>
<dbReference type="PROSITE" id="PS50011">
    <property type="entry name" value="PROTEIN_KINASE_DOM"/>
    <property type="match status" value="1"/>
</dbReference>
<protein>
    <submittedName>
        <fullName evidence="2">Unplaced genomic scaffold K443scaffold_34, whole genome shotgun sequence</fullName>
    </submittedName>
</protein>
<dbReference type="Gene3D" id="1.10.510.10">
    <property type="entry name" value="Transferase(Phosphotransferase) domain 1"/>
    <property type="match status" value="1"/>
</dbReference>
<dbReference type="STRING" id="1095629.A0A0C9XHV3"/>
<reference evidence="3" key="2">
    <citation type="submission" date="2015-01" db="EMBL/GenBank/DDBJ databases">
        <title>Evolutionary Origins and Diversification of the Mycorrhizal Mutualists.</title>
        <authorList>
            <consortium name="DOE Joint Genome Institute"/>
            <consortium name="Mycorrhizal Genomics Consortium"/>
            <person name="Kohler A."/>
            <person name="Kuo A."/>
            <person name="Nagy L.G."/>
            <person name="Floudas D."/>
            <person name="Copeland A."/>
            <person name="Barry K.W."/>
            <person name="Cichocki N."/>
            <person name="Veneault-Fourrey C."/>
            <person name="LaButti K."/>
            <person name="Lindquist E.A."/>
            <person name="Lipzen A."/>
            <person name="Lundell T."/>
            <person name="Morin E."/>
            <person name="Murat C."/>
            <person name="Riley R."/>
            <person name="Ohm R."/>
            <person name="Sun H."/>
            <person name="Tunlid A."/>
            <person name="Henrissat B."/>
            <person name="Grigoriev I.V."/>
            <person name="Hibbett D.S."/>
            <person name="Martin F."/>
        </authorList>
    </citation>
    <scope>NUCLEOTIDE SEQUENCE [LARGE SCALE GENOMIC DNA]</scope>
    <source>
        <strain evidence="3">LaAM-08-1</strain>
    </source>
</reference>
<dbReference type="EMBL" id="KN838569">
    <property type="protein sequence ID" value="KIK04511.1"/>
    <property type="molecule type" value="Genomic_DNA"/>
</dbReference>
<organism evidence="2 3">
    <name type="scientific">Laccaria amethystina LaAM-08-1</name>
    <dbReference type="NCBI Taxonomy" id="1095629"/>
    <lineage>
        <taxon>Eukaryota</taxon>
        <taxon>Fungi</taxon>
        <taxon>Dikarya</taxon>
        <taxon>Basidiomycota</taxon>
        <taxon>Agaricomycotina</taxon>
        <taxon>Agaricomycetes</taxon>
        <taxon>Agaricomycetidae</taxon>
        <taxon>Agaricales</taxon>
        <taxon>Agaricineae</taxon>
        <taxon>Hydnangiaceae</taxon>
        <taxon>Laccaria</taxon>
    </lineage>
</organism>
<evidence type="ECO:0000313" key="2">
    <source>
        <dbReference type="EMBL" id="KIK04511.1"/>
    </source>
</evidence>
<proteinExistence type="predicted"/>
<reference evidence="2 3" key="1">
    <citation type="submission" date="2014-04" db="EMBL/GenBank/DDBJ databases">
        <authorList>
            <consortium name="DOE Joint Genome Institute"/>
            <person name="Kuo A."/>
            <person name="Kohler A."/>
            <person name="Nagy L.G."/>
            <person name="Floudas D."/>
            <person name="Copeland A."/>
            <person name="Barry K.W."/>
            <person name="Cichocki N."/>
            <person name="Veneault-Fourrey C."/>
            <person name="LaButti K."/>
            <person name="Lindquist E.A."/>
            <person name="Lipzen A."/>
            <person name="Lundell T."/>
            <person name="Morin E."/>
            <person name="Murat C."/>
            <person name="Sun H."/>
            <person name="Tunlid A."/>
            <person name="Henrissat B."/>
            <person name="Grigoriev I.V."/>
            <person name="Hibbett D.S."/>
            <person name="Martin F."/>
            <person name="Nordberg H.P."/>
            <person name="Cantor M.N."/>
            <person name="Hua S.X."/>
        </authorList>
    </citation>
    <scope>NUCLEOTIDE SEQUENCE [LARGE SCALE GENOMIC DNA]</scope>
    <source>
        <strain evidence="2 3">LaAM-08-1</strain>
    </source>
</reference>
<dbReference type="HOGENOM" id="CLU_013871_2_2_1"/>
<evidence type="ECO:0000313" key="3">
    <source>
        <dbReference type="Proteomes" id="UP000054477"/>
    </source>
</evidence>
<dbReference type="InterPro" id="IPR000719">
    <property type="entry name" value="Prot_kinase_dom"/>
</dbReference>
<feature type="domain" description="Protein kinase" evidence="1">
    <location>
        <begin position="247"/>
        <end position="442"/>
    </location>
</feature>